<protein>
    <recommendedName>
        <fullName evidence="4">RxLR effector protein</fullName>
    </recommendedName>
</protein>
<evidence type="ECO:0000313" key="2">
    <source>
        <dbReference type="EMBL" id="KAE9065008.1"/>
    </source>
</evidence>
<gene>
    <name evidence="2" type="ORF">PF010_g28389</name>
</gene>
<organism evidence="2 3">
    <name type="scientific">Phytophthora fragariae</name>
    <dbReference type="NCBI Taxonomy" id="53985"/>
    <lineage>
        <taxon>Eukaryota</taxon>
        <taxon>Sar</taxon>
        <taxon>Stramenopiles</taxon>
        <taxon>Oomycota</taxon>
        <taxon>Peronosporomycetes</taxon>
        <taxon>Peronosporales</taxon>
        <taxon>Peronosporaceae</taxon>
        <taxon>Phytophthora</taxon>
    </lineage>
</organism>
<sequence>MLSSSHIVGLCIAAAALSSGVRAEKAVAETFGHLHGLHGLHGVHGVGVGVGVPGVLGVGVGHGLYGPSVYGPGVGVGVGVPGVASVGVGVGCPASDTTVPTRLPTRTLLKSLRSGVRIGRDGALWRQDPPLSCDLHDEVSKDKLRIGYR</sequence>
<dbReference type="Proteomes" id="UP000488956">
    <property type="component" value="Unassembled WGS sequence"/>
</dbReference>
<keyword evidence="1" id="KW-0732">Signal</keyword>
<dbReference type="EMBL" id="QXFX01004204">
    <property type="protein sequence ID" value="KAE9065008.1"/>
    <property type="molecule type" value="Genomic_DNA"/>
</dbReference>
<comment type="caution">
    <text evidence="2">The sequence shown here is derived from an EMBL/GenBank/DDBJ whole genome shotgun (WGS) entry which is preliminary data.</text>
</comment>
<proteinExistence type="predicted"/>
<feature type="chain" id="PRO_5026219568" description="RxLR effector protein" evidence="1">
    <location>
        <begin position="24"/>
        <end position="149"/>
    </location>
</feature>
<dbReference type="AlphaFoldDB" id="A0A6G0JR91"/>
<name>A0A6G0JR91_9STRA</name>
<feature type="signal peptide" evidence="1">
    <location>
        <begin position="1"/>
        <end position="23"/>
    </location>
</feature>
<evidence type="ECO:0000256" key="1">
    <source>
        <dbReference type="SAM" id="SignalP"/>
    </source>
</evidence>
<evidence type="ECO:0008006" key="4">
    <source>
        <dbReference type="Google" id="ProtNLM"/>
    </source>
</evidence>
<evidence type="ECO:0000313" key="3">
    <source>
        <dbReference type="Proteomes" id="UP000488956"/>
    </source>
</evidence>
<reference evidence="2 3" key="1">
    <citation type="submission" date="2018-09" db="EMBL/GenBank/DDBJ databases">
        <title>Genomic investigation of the strawberry pathogen Phytophthora fragariae indicates pathogenicity is determined by transcriptional variation in three key races.</title>
        <authorList>
            <person name="Adams T.M."/>
            <person name="Armitage A.D."/>
            <person name="Sobczyk M.K."/>
            <person name="Bates H.J."/>
            <person name="Dunwell J.M."/>
            <person name="Nellist C.F."/>
            <person name="Harrison R.J."/>
        </authorList>
    </citation>
    <scope>NUCLEOTIDE SEQUENCE [LARGE SCALE GENOMIC DNA]</scope>
    <source>
        <strain evidence="2 3">ONT-3</strain>
    </source>
</reference>
<accession>A0A6G0JR91</accession>